<dbReference type="PANTHER" id="PTHR28259">
    <property type="entry name" value="FLUORIDE EXPORT PROTEIN 1-RELATED"/>
    <property type="match status" value="1"/>
</dbReference>
<evidence type="ECO:0000256" key="8">
    <source>
        <dbReference type="ARBA" id="ARBA00023303"/>
    </source>
</evidence>
<dbReference type="InterPro" id="IPR003691">
    <property type="entry name" value="FluC"/>
</dbReference>
<dbReference type="RefSeq" id="WP_186631857.1">
    <property type="nucleotide sequence ID" value="NZ_JACOAF010000003.1"/>
</dbReference>
<name>A0ABR6VMC8_9BACT</name>
<comment type="similarity">
    <text evidence="9 11">Belongs to the fluoride channel Fluc/FEX (TC 1.A.43) family.</text>
</comment>
<evidence type="ECO:0000256" key="7">
    <source>
        <dbReference type="ARBA" id="ARBA00023136"/>
    </source>
</evidence>
<keyword evidence="4 11" id="KW-0812">Transmembrane</keyword>
<keyword evidence="3" id="KW-0997">Cell inner membrane</keyword>
<feature type="transmembrane region" description="Helical" evidence="11">
    <location>
        <begin position="33"/>
        <end position="56"/>
    </location>
</feature>
<comment type="activity regulation">
    <text evidence="11">Na(+) is not transported, but it plays an essential structural role and its presence is essential for fluoride channel function.</text>
</comment>
<feature type="binding site" evidence="11">
    <location>
        <position position="76"/>
    </location>
    <ligand>
        <name>Na(+)</name>
        <dbReference type="ChEBI" id="CHEBI:29101"/>
        <note>structural</note>
    </ligand>
</feature>
<evidence type="ECO:0000256" key="2">
    <source>
        <dbReference type="ARBA" id="ARBA00022475"/>
    </source>
</evidence>
<dbReference type="HAMAP" id="MF_00454">
    <property type="entry name" value="FluC"/>
    <property type="match status" value="1"/>
</dbReference>
<evidence type="ECO:0000256" key="6">
    <source>
        <dbReference type="ARBA" id="ARBA00023065"/>
    </source>
</evidence>
<sequence>MIKHILLVGIGGAVGSILRYLTALFVSKYYANIFPLATFTANVVGCLLIGLFIGFLNRYYQADADLRLLLATGFCGGYTTFSAFSAESLHLLQQGNYLIALTYVGVSVVFSLLAVGVGLALFEV</sequence>
<keyword evidence="5 11" id="KW-1133">Transmembrane helix</keyword>
<feature type="transmembrane region" description="Helical" evidence="11">
    <location>
        <begin position="98"/>
        <end position="122"/>
    </location>
</feature>
<comment type="function">
    <text evidence="11">Fluoride-specific ion channel. Important for reducing fluoride concentration in the cell, thus reducing its toxicity.</text>
</comment>
<evidence type="ECO:0000256" key="5">
    <source>
        <dbReference type="ARBA" id="ARBA00022989"/>
    </source>
</evidence>
<keyword evidence="11" id="KW-0813">Transport</keyword>
<evidence type="ECO:0000256" key="3">
    <source>
        <dbReference type="ARBA" id="ARBA00022519"/>
    </source>
</evidence>
<reference evidence="12 13" key="1">
    <citation type="journal article" date="2019" name="Int. J. Syst. Evol. Microbiol.">
        <title>Rufibacter sediminis sp. nov., isolated from freshwater lake sediment.</title>
        <authorList>
            <person name="Qu J.H."/>
            <person name="Zhang L.J."/>
            <person name="Fu Y.H."/>
            <person name="Li H.F."/>
        </authorList>
    </citation>
    <scope>NUCLEOTIDE SEQUENCE [LARGE SCALE GENOMIC DNA]</scope>
    <source>
        <strain evidence="12 13">H-1</strain>
    </source>
</reference>
<keyword evidence="7 11" id="KW-0472">Membrane</keyword>
<evidence type="ECO:0000313" key="13">
    <source>
        <dbReference type="Proteomes" id="UP000659698"/>
    </source>
</evidence>
<feature type="binding site" evidence="11">
    <location>
        <position position="79"/>
    </location>
    <ligand>
        <name>Na(+)</name>
        <dbReference type="ChEBI" id="CHEBI:29101"/>
        <note>structural</note>
    </ligand>
</feature>
<feature type="transmembrane region" description="Helical" evidence="11">
    <location>
        <begin position="68"/>
        <end position="86"/>
    </location>
</feature>
<accession>A0ABR6VMC8</accession>
<comment type="caution">
    <text evidence="12">The sequence shown here is derived from an EMBL/GenBank/DDBJ whole genome shotgun (WGS) entry which is preliminary data.</text>
</comment>
<protein>
    <recommendedName>
        <fullName evidence="11">Fluoride-specific ion channel FluC</fullName>
    </recommendedName>
</protein>
<dbReference type="EMBL" id="JACOAF010000003">
    <property type="protein sequence ID" value="MBC3538364.1"/>
    <property type="molecule type" value="Genomic_DNA"/>
</dbReference>
<evidence type="ECO:0000256" key="10">
    <source>
        <dbReference type="ARBA" id="ARBA00035585"/>
    </source>
</evidence>
<dbReference type="NCBIfam" id="TIGR00494">
    <property type="entry name" value="crcB"/>
    <property type="match status" value="1"/>
</dbReference>
<keyword evidence="2 11" id="KW-1003">Cell membrane</keyword>
<keyword evidence="13" id="KW-1185">Reference proteome</keyword>
<evidence type="ECO:0000256" key="4">
    <source>
        <dbReference type="ARBA" id="ARBA00022692"/>
    </source>
</evidence>
<gene>
    <name evidence="11 12" type="primary">crcB</name>
    <name evidence="11" type="synonym">fluC</name>
    <name evidence="12" type="ORF">H7U12_01645</name>
</gene>
<keyword evidence="11" id="KW-0479">Metal-binding</keyword>
<evidence type="ECO:0000256" key="11">
    <source>
        <dbReference type="HAMAP-Rule" id="MF_00454"/>
    </source>
</evidence>
<evidence type="ECO:0000256" key="1">
    <source>
        <dbReference type="ARBA" id="ARBA00004651"/>
    </source>
</evidence>
<comment type="catalytic activity">
    <reaction evidence="10">
        <text>fluoride(in) = fluoride(out)</text>
        <dbReference type="Rhea" id="RHEA:76159"/>
        <dbReference type="ChEBI" id="CHEBI:17051"/>
    </reaction>
    <physiologicalReaction direction="left-to-right" evidence="10">
        <dbReference type="Rhea" id="RHEA:76160"/>
    </physiologicalReaction>
</comment>
<dbReference type="PANTHER" id="PTHR28259:SF1">
    <property type="entry name" value="FLUORIDE EXPORT PROTEIN 1-RELATED"/>
    <property type="match status" value="1"/>
</dbReference>
<keyword evidence="6 11" id="KW-0406">Ion transport</keyword>
<keyword evidence="11" id="KW-0915">Sodium</keyword>
<organism evidence="12 13">
    <name type="scientific">Rufibacter sediminis</name>
    <dbReference type="NCBI Taxonomy" id="2762756"/>
    <lineage>
        <taxon>Bacteria</taxon>
        <taxon>Pseudomonadati</taxon>
        <taxon>Bacteroidota</taxon>
        <taxon>Cytophagia</taxon>
        <taxon>Cytophagales</taxon>
        <taxon>Hymenobacteraceae</taxon>
        <taxon>Rufibacter</taxon>
    </lineage>
</organism>
<evidence type="ECO:0000256" key="9">
    <source>
        <dbReference type="ARBA" id="ARBA00035120"/>
    </source>
</evidence>
<feature type="transmembrane region" description="Helical" evidence="11">
    <location>
        <begin position="5"/>
        <end position="27"/>
    </location>
</feature>
<dbReference type="Proteomes" id="UP000659698">
    <property type="component" value="Unassembled WGS sequence"/>
</dbReference>
<evidence type="ECO:0000313" key="12">
    <source>
        <dbReference type="EMBL" id="MBC3538364.1"/>
    </source>
</evidence>
<dbReference type="Pfam" id="PF02537">
    <property type="entry name" value="CRCB"/>
    <property type="match status" value="1"/>
</dbReference>
<proteinExistence type="inferred from homology"/>
<keyword evidence="8 11" id="KW-0407">Ion channel</keyword>
<comment type="subcellular location">
    <subcellularLocation>
        <location evidence="1 11">Cell membrane</location>
        <topology evidence="1 11">Multi-pass membrane protein</topology>
    </subcellularLocation>
</comment>